<proteinExistence type="predicted"/>
<dbReference type="AlphaFoldDB" id="A0A9P3LMB9"/>
<sequence>MVYCSSHLAVRLPPSPQDGEPVVLDQDPLCPPRGRSLRQRAPAALCVPPALLGPVFDEEFEEWGGLRYQPGVEEEQGWEQGQEQELERGLVGGCRREHRSNHWGDGVDNAEVPVLLTDPWLDAKPDFTFLALGTLPEASSVRLLSHSSRRCLPSLPADSFDLHEDNTNGDNVTEDNLSFLVLAEGTTRAGLLTYPLTDYVLARIGAHEYVELAYWDLPFHKQAFNVSNSGPANSFTVLGEGEKTTFRFIDSGCAIKNITHNVNLAWLQFTTCSKLYTDSLEAQKWLRKYVKAVRQFFYRLIDYEVVHKWEFGKKVILRY</sequence>
<evidence type="ECO:0000313" key="2">
    <source>
        <dbReference type="Proteomes" id="UP000703269"/>
    </source>
</evidence>
<dbReference type="Proteomes" id="UP000703269">
    <property type="component" value="Unassembled WGS sequence"/>
</dbReference>
<dbReference type="EMBL" id="BPQB01000151">
    <property type="protein sequence ID" value="GJF00407.1"/>
    <property type="molecule type" value="Genomic_DNA"/>
</dbReference>
<name>A0A9P3LMB9_9APHY</name>
<keyword evidence="2" id="KW-1185">Reference proteome</keyword>
<gene>
    <name evidence="1" type="ORF">PsYK624_166950</name>
</gene>
<comment type="caution">
    <text evidence="1">The sequence shown here is derived from an EMBL/GenBank/DDBJ whole genome shotgun (WGS) entry which is preliminary data.</text>
</comment>
<accession>A0A9P3LMB9</accession>
<protein>
    <submittedName>
        <fullName evidence="1">Uncharacterized protein</fullName>
    </submittedName>
</protein>
<reference evidence="1 2" key="1">
    <citation type="submission" date="2021-08" db="EMBL/GenBank/DDBJ databases">
        <title>Draft Genome Sequence of Phanerochaete sordida strain YK-624.</title>
        <authorList>
            <person name="Mori T."/>
            <person name="Dohra H."/>
            <person name="Suzuki T."/>
            <person name="Kawagishi H."/>
            <person name="Hirai H."/>
        </authorList>
    </citation>
    <scope>NUCLEOTIDE SEQUENCE [LARGE SCALE GENOMIC DNA]</scope>
    <source>
        <strain evidence="1 2">YK-624</strain>
    </source>
</reference>
<organism evidence="1 2">
    <name type="scientific">Phanerochaete sordida</name>
    <dbReference type="NCBI Taxonomy" id="48140"/>
    <lineage>
        <taxon>Eukaryota</taxon>
        <taxon>Fungi</taxon>
        <taxon>Dikarya</taxon>
        <taxon>Basidiomycota</taxon>
        <taxon>Agaricomycotina</taxon>
        <taxon>Agaricomycetes</taxon>
        <taxon>Polyporales</taxon>
        <taxon>Phanerochaetaceae</taxon>
        <taxon>Phanerochaete</taxon>
    </lineage>
</organism>
<evidence type="ECO:0000313" key="1">
    <source>
        <dbReference type="EMBL" id="GJF00407.1"/>
    </source>
</evidence>